<evidence type="ECO:0000313" key="2">
    <source>
        <dbReference type="Proteomes" id="UP001375743"/>
    </source>
</evidence>
<comment type="caution">
    <text evidence="1">The sequence shown here is derived from an EMBL/GenBank/DDBJ whole genome shotgun (WGS) entry which is preliminary data.</text>
</comment>
<accession>A0ABU8XV07</accession>
<keyword evidence="2" id="KW-1185">Reference proteome</keyword>
<dbReference type="Pfam" id="PF04796">
    <property type="entry name" value="RepA_C"/>
    <property type="match status" value="1"/>
</dbReference>
<protein>
    <submittedName>
        <fullName evidence="1">Replication protein RepA</fullName>
    </submittedName>
</protein>
<sequence>MKLHDLVLQHGRDAARELVPSEQRHLVDLAAAVLGDEKLSLAYLYSGFAMTGLPHRRLASDDQVWKRDNGRFSLIVEPGVVLDERGEPVRYGVPYGSRARLILLYLQSEAIRTSSRVISLGASMHDWMEKLGVNPGGTNYKAIREQARRLSACTMTVGWRGQGGVSGFNRASIVSAMMFVPRRSDGRQSALWDETAELSHEFYEALRQHPVPVSEAAIRCIQNSSAVIDVYIWLCYRLRDLKRSIDVPWPALHAQFGSEYKTLRQFRAKFKEMLAEARAVYPGAEVEVTHIGVRLHPSVPAVQPVLVGEQRSIPRAPRVEEGTALRLKAATVARFRQLYPGLDFEHFEQRWIAAQVGRPMPRDPDAQFLAWMAACQRRRA</sequence>
<reference evidence="1 2" key="1">
    <citation type="submission" date="2024-01" db="EMBL/GenBank/DDBJ databases">
        <title>Multi-omics insights into the function and evolution of sodium benzoate biodegradation pathways in Benzoatithermus flavus gen. nov., sp. nov. from hot spring.</title>
        <authorList>
            <person name="Hu C.-J."/>
            <person name="Li W.-J."/>
        </authorList>
    </citation>
    <scope>NUCLEOTIDE SEQUENCE [LARGE SCALE GENOMIC DNA]</scope>
    <source>
        <strain evidence="1 2">SYSU G07066</strain>
    </source>
</reference>
<proteinExistence type="predicted"/>
<dbReference type="Proteomes" id="UP001375743">
    <property type="component" value="Unassembled WGS sequence"/>
</dbReference>
<name>A0ABU8XV07_9PROT</name>
<evidence type="ECO:0000313" key="1">
    <source>
        <dbReference type="EMBL" id="MEK0084881.1"/>
    </source>
</evidence>
<gene>
    <name evidence="1" type="ORF">U1T56_17145</name>
</gene>
<dbReference type="RefSeq" id="WP_418160727.1">
    <property type="nucleotide sequence ID" value="NZ_JBBLZC010000019.1"/>
</dbReference>
<dbReference type="InterPro" id="IPR006881">
    <property type="entry name" value="RepA_C"/>
</dbReference>
<organism evidence="1 2">
    <name type="scientific">Benzoatithermus flavus</name>
    <dbReference type="NCBI Taxonomy" id="3108223"/>
    <lineage>
        <taxon>Bacteria</taxon>
        <taxon>Pseudomonadati</taxon>
        <taxon>Pseudomonadota</taxon>
        <taxon>Alphaproteobacteria</taxon>
        <taxon>Geminicoccales</taxon>
        <taxon>Geminicoccaceae</taxon>
        <taxon>Benzoatithermus</taxon>
    </lineage>
</organism>
<dbReference type="EMBL" id="JBBLZC010000019">
    <property type="protein sequence ID" value="MEK0084881.1"/>
    <property type="molecule type" value="Genomic_DNA"/>
</dbReference>